<dbReference type="InterPro" id="IPR009030">
    <property type="entry name" value="Growth_fac_rcpt_cys_sf"/>
</dbReference>
<feature type="disulfide bond" evidence="18">
    <location>
        <begin position="2292"/>
        <end position="2301"/>
    </location>
</feature>
<feature type="domain" description="EGF-like" evidence="23">
    <location>
        <begin position="1300"/>
        <end position="1358"/>
    </location>
</feature>
<dbReference type="Pfam" id="PF13281">
    <property type="entry name" value="MAP3K_TRAF_bd"/>
    <property type="match status" value="1"/>
</dbReference>
<feature type="domain" description="Laminin G" evidence="22">
    <location>
        <begin position="1481"/>
        <end position="1640"/>
    </location>
</feature>
<dbReference type="InterPro" id="IPR018097">
    <property type="entry name" value="EGF_Ca-bd_CS"/>
</dbReference>
<evidence type="ECO:0000256" key="20">
    <source>
        <dbReference type="SAM" id="Phobius"/>
    </source>
</evidence>
<feature type="domain" description="EGF-like" evidence="23">
    <location>
        <begin position="1262"/>
        <end position="1298"/>
    </location>
</feature>
<feature type="disulfide bond" evidence="18">
    <location>
        <begin position="2331"/>
        <end position="2340"/>
    </location>
</feature>
<reference evidence="26" key="1">
    <citation type="submission" date="2011-05" db="EMBL/GenBank/DDBJ databases">
        <authorList>
            <person name="Richards S.R."/>
            <person name="Qu J."/>
            <person name="Jiang H."/>
            <person name="Jhangiani S.N."/>
            <person name="Agravi P."/>
            <person name="Goodspeed R."/>
            <person name="Gross S."/>
            <person name="Mandapat C."/>
            <person name="Jackson L."/>
            <person name="Mathew T."/>
            <person name="Pu L."/>
            <person name="Thornton R."/>
            <person name="Saada N."/>
            <person name="Wilczek-Boney K.B."/>
            <person name="Lee S."/>
            <person name="Kovar C."/>
            <person name="Wu Y."/>
            <person name="Scherer S.E."/>
            <person name="Worley K.C."/>
            <person name="Muzny D.M."/>
            <person name="Gibbs R."/>
        </authorList>
    </citation>
    <scope>NUCLEOTIDE SEQUENCE</scope>
    <source>
        <strain evidence="26">Brora</strain>
    </source>
</reference>
<evidence type="ECO:0000313" key="26">
    <source>
        <dbReference type="Proteomes" id="UP000014500"/>
    </source>
</evidence>
<feature type="disulfide bond" evidence="18">
    <location>
        <begin position="2369"/>
        <end position="2378"/>
    </location>
</feature>
<dbReference type="Pfam" id="PF20302">
    <property type="entry name" value="HisK-N-like"/>
    <property type="match status" value="1"/>
</dbReference>
<feature type="domain" description="EGF-like" evidence="23">
    <location>
        <begin position="1360"/>
        <end position="1395"/>
    </location>
</feature>
<comment type="subcellular location">
    <subcellularLocation>
        <location evidence="2">Apical cell membrane</location>
        <topology evidence="2">Single-pass type I membrane protein</topology>
    </subcellularLocation>
    <subcellularLocation>
        <location evidence="3">Cell projection</location>
    </subcellularLocation>
</comment>
<dbReference type="GO" id="GO:0009653">
    <property type="term" value="P:anatomical structure morphogenesis"/>
    <property type="evidence" value="ECO:0007669"/>
    <property type="project" value="UniProtKB-ARBA"/>
</dbReference>
<feature type="disulfide bond" evidence="18">
    <location>
        <begin position="1467"/>
        <end position="1476"/>
    </location>
</feature>
<feature type="domain" description="EGF-like" evidence="23">
    <location>
        <begin position="2223"/>
        <end position="2259"/>
    </location>
</feature>
<keyword evidence="14 18" id="KW-1015">Disulfide bond</keyword>
<dbReference type="InterPro" id="IPR008271">
    <property type="entry name" value="Ser/Thr_kinase_AS"/>
</dbReference>
<feature type="disulfide bond" evidence="18">
    <location>
        <begin position="1135"/>
        <end position="1144"/>
    </location>
</feature>
<feature type="disulfide bond" evidence="18">
    <location>
        <begin position="1023"/>
        <end position="1032"/>
    </location>
</feature>
<comment type="caution">
    <text evidence="18">Lacks conserved residue(s) required for the propagation of feature annotation.</text>
</comment>
<dbReference type="InterPro" id="IPR013761">
    <property type="entry name" value="SAM/pointed_sf"/>
</dbReference>
<evidence type="ECO:0000256" key="9">
    <source>
        <dbReference type="ARBA" id="ARBA00022741"/>
    </source>
</evidence>
<dbReference type="FunFam" id="3.30.200.20:FF:000487">
    <property type="entry name" value="Serine/threonine protein kinase, putative"/>
    <property type="match status" value="1"/>
</dbReference>
<dbReference type="Pfam" id="PF07645">
    <property type="entry name" value="EGF_CA"/>
    <property type="match status" value="4"/>
</dbReference>
<evidence type="ECO:0000259" key="21">
    <source>
        <dbReference type="PROSITE" id="PS50011"/>
    </source>
</evidence>
<dbReference type="PROSITE" id="PS00022">
    <property type="entry name" value="EGF_1"/>
    <property type="match status" value="19"/>
</dbReference>
<feature type="domain" description="EGF-like" evidence="23">
    <location>
        <begin position="1397"/>
        <end position="1434"/>
    </location>
</feature>
<evidence type="ECO:0000256" key="15">
    <source>
        <dbReference type="ARBA" id="ARBA00023180"/>
    </source>
</evidence>
<dbReference type="PROSITE" id="PS50105">
    <property type="entry name" value="SAM_DOMAIN"/>
    <property type="match status" value="1"/>
</dbReference>
<dbReference type="InterPro" id="IPR001881">
    <property type="entry name" value="EGF-like_Ca-bd_dom"/>
</dbReference>
<feature type="disulfide bond" evidence="18">
    <location>
        <begin position="1364"/>
        <end position="1374"/>
    </location>
</feature>
<dbReference type="InterPro" id="IPR017441">
    <property type="entry name" value="Protein_kinase_ATP_BS"/>
</dbReference>
<dbReference type="PROSITE" id="PS00107">
    <property type="entry name" value="PROTEIN_KINASE_ATP"/>
    <property type="match status" value="1"/>
</dbReference>
<evidence type="ECO:0000256" key="3">
    <source>
        <dbReference type="ARBA" id="ARBA00004316"/>
    </source>
</evidence>
<keyword evidence="15" id="KW-0325">Glycoprotein</keyword>
<feature type="domain" description="EGF-like" evidence="23">
    <location>
        <begin position="2381"/>
        <end position="2419"/>
    </location>
</feature>
<dbReference type="FunFam" id="2.10.25.10:FF:000039">
    <property type="entry name" value="Crumbs cell polarity complex component 1"/>
    <property type="match status" value="1"/>
</dbReference>
<dbReference type="InterPro" id="IPR000742">
    <property type="entry name" value="EGF"/>
</dbReference>
<dbReference type="InterPro" id="IPR025136">
    <property type="entry name" value="MAP3K_TRAF-bd"/>
</dbReference>
<dbReference type="FunFam" id="2.10.25.10:FF:000434">
    <property type="entry name" value="Predicted protein"/>
    <property type="match status" value="1"/>
</dbReference>
<reference evidence="25" key="2">
    <citation type="submission" date="2015-02" db="UniProtKB">
        <authorList>
            <consortium name="EnsemblMetazoa"/>
        </authorList>
    </citation>
    <scope>IDENTIFICATION</scope>
</reference>
<feature type="transmembrane region" description="Helical" evidence="20">
    <location>
        <begin position="2477"/>
        <end position="2500"/>
    </location>
</feature>
<feature type="disulfide bond" evidence="18">
    <location>
        <begin position="1668"/>
        <end position="1677"/>
    </location>
</feature>
<dbReference type="PROSITE" id="PS01187">
    <property type="entry name" value="EGF_CA"/>
    <property type="match status" value="7"/>
</dbReference>
<dbReference type="SUPFAM" id="SSF49899">
    <property type="entry name" value="Concanavalin A-like lectins/glucanases"/>
    <property type="match status" value="3"/>
</dbReference>
<feature type="domain" description="EGF-like" evidence="23">
    <location>
        <begin position="1035"/>
        <end position="1071"/>
    </location>
</feature>
<dbReference type="GO" id="GO:0016324">
    <property type="term" value="C:apical plasma membrane"/>
    <property type="evidence" value="ECO:0007669"/>
    <property type="project" value="UniProtKB-SubCell"/>
</dbReference>
<feature type="disulfide bond" evidence="18">
    <location>
        <begin position="1385"/>
        <end position="1394"/>
    </location>
</feature>
<feature type="domain" description="EGF-like" evidence="23">
    <location>
        <begin position="1147"/>
        <end position="1183"/>
    </location>
</feature>
<dbReference type="InterPro" id="IPR000719">
    <property type="entry name" value="Prot_kinase_dom"/>
</dbReference>
<dbReference type="PANTHER" id="PTHR24033">
    <property type="entry name" value="EGF-LIKE DOMAIN-CONTAINING PROTEIN"/>
    <property type="match status" value="1"/>
</dbReference>
<dbReference type="GO" id="GO:0005524">
    <property type="term" value="F:ATP binding"/>
    <property type="evidence" value="ECO:0007669"/>
    <property type="project" value="UniProtKB-UniRule"/>
</dbReference>
<dbReference type="GO" id="GO:0005509">
    <property type="term" value="F:calcium ion binding"/>
    <property type="evidence" value="ECO:0007669"/>
    <property type="project" value="InterPro"/>
</dbReference>
<evidence type="ECO:0000256" key="18">
    <source>
        <dbReference type="PROSITE-ProRule" id="PRU00076"/>
    </source>
</evidence>
<dbReference type="EnsemblMetazoa" id="SMAR011882-RA">
    <property type="protein sequence ID" value="SMAR011882-PA"/>
    <property type="gene ID" value="SMAR011882"/>
</dbReference>
<keyword evidence="26" id="KW-1185">Reference proteome</keyword>
<dbReference type="HOGENOM" id="CLU_228255_0_0_1"/>
<protein>
    <submittedName>
        <fullName evidence="25">Uncharacterized protein</fullName>
    </submittedName>
</protein>
<feature type="domain" description="EGF-like" evidence="23">
    <location>
        <begin position="998"/>
        <end position="1033"/>
    </location>
</feature>
<evidence type="ECO:0000256" key="6">
    <source>
        <dbReference type="ARBA" id="ARBA00022692"/>
    </source>
</evidence>
<dbReference type="FunFam" id="2.10.25.10:FF:000143">
    <property type="entry name" value="Protein crumbs 1"/>
    <property type="match status" value="1"/>
</dbReference>
<dbReference type="SUPFAM" id="SSF47769">
    <property type="entry name" value="SAM/Pointed domain"/>
    <property type="match status" value="1"/>
</dbReference>
<evidence type="ECO:0000256" key="13">
    <source>
        <dbReference type="ARBA" id="ARBA00023136"/>
    </source>
</evidence>
<dbReference type="InterPro" id="IPR000152">
    <property type="entry name" value="EGF-type_Asp/Asn_hydroxyl_site"/>
</dbReference>
<dbReference type="FunFam" id="2.10.25.10:FF:000122">
    <property type="entry name" value="Protein crumbs homolog 2"/>
    <property type="match status" value="1"/>
</dbReference>
<dbReference type="GO" id="GO:0030855">
    <property type="term" value="P:epithelial cell differentiation"/>
    <property type="evidence" value="ECO:0007669"/>
    <property type="project" value="UniProtKB-ARBA"/>
</dbReference>
<feature type="disulfide bond" evidence="18">
    <location>
        <begin position="2308"/>
        <end position="2318"/>
    </location>
</feature>
<dbReference type="InterPro" id="IPR013320">
    <property type="entry name" value="ConA-like_dom_sf"/>
</dbReference>
<dbReference type="eggNOG" id="KOG4279">
    <property type="taxonomic scope" value="Eukaryota"/>
</dbReference>
<feature type="domain" description="Laminin G" evidence="22">
    <location>
        <begin position="1971"/>
        <end position="2148"/>
    </location>
</feature>
<accession>T1JDK0</accession>
<dbReference type="PANTHER" id="PTHR24033:SF232">
    <property type="entry name" value="LAMININ SUBUNIT GAMMA-2-RELATED"/>
    <property type="match status" value="1"/>
</dbReference>
<feature type="domain" description="EGF-like" evidence="23">
    <location>
        <begin position="2343"/>
        <end position="2379"/>
    </location>
</feature>
<dbReference type="OMA" id="TNCERDI"/>
<evidence type="ECO:0000256" key="1">
    <source>
        <dbReference type="ARBA" id="ARBA00001946"/>
    </source>
</evidence>
<dbReference type="FunFam" id="2.10.25.10:FF:000472">
    <property type="entry name" value="Uncharacterized protein, isoform A"/>
    <property type="match status" value="1"/>
</dbReference>
<dbReference type="PROSITE" id="PS50025">
    <property type="entry name" value="LAM_G_DOMAIN"/>
    <property type="match status" value="2"/>
</dbReference>
<keyword evidence="4" id="KW-1003">Cell membrane</keyword>
<dbReference type="SMART" id="SM00179">
    <property type="entry name" value="EGF_CA"/>
    <property type="match status" value="20"/>
</dbReference>
<name>T1JDK0_STRMM</name>
<dbReference type="Gene3D" id="3.30.200.20">
    <property type="entry name" value="Phosphorylase Kinase, domain 1"/>
    <property type="match status" value="1"/>
</dbReference>
<feature type="domain" description="SAM" evidence="24">
    <location>
        <begin position="902"/>
        <end position="944"/>
    </location>
</feature>
<dbReference type="SMART" id="SM00220">
    <property type="entry name" value="S_TKc"/>
    <property type="match status" value="1"/>
</dbReference>
<feature type="domain" description="EGF-like" evidence="23">
    <location>
        <begin position="2420"/>
        <end position="2464"/>
    </location>
</feature>
<dbReference type="FunFam" id="2.10.25.10:FF:000123">
    <property type="entry name" value="Crumbs homolog 1 (Drosophila)"/>
    <property type="match status" value="1"/>
</dbReference>
<dbReference type="PhylomeDB" id="T1JDK0"/>
<dbReference type="eggNOG" id="KOG1217">
    <property type="taxonomic scope" value="Eukaryota"/>
</dbReference>
<evidence type="ECO:0000259" key="24">
    <source>
        <dbReference type="PROSITE" id="PS50105"/>
    </source>
</evidence>
<feature type="disulfide bond" evidence="18">
    <location>
        <begin position="2211"/>
        <end position="2220"/>
    </location>
</feature>
<dbReference type="FunFam" id="2.10.25.10:FF:000125">
    <property type="entry name" value="Neurogenic locus notch protein-like"/>
    <property type="match status" value="1"/>
</dbReference>
<feature type="binding site" evidence="19">
    <location>
        <position position="329"/>
    </location>
    <ligand>
        <name>ATP</name>
        <dbReference type="ChEBI" id="CHEBI:30616"/>
    </ligand>
</feature>
<dbReference type="InterPro" id="IPR051830">
    <property type="entry name" value="NOTCH_homolog"/>
</dbReference>
<dbReference type="STRING" id="126957.T1JDK0"/>
<feature type="disulfide bond" evidence="18">
    <location>
        <begin position="2409"/>
        <end position="2418"/>
    </location>
</feature>
<dbReference type="CDD" id="cd00110">
    <property type="entry name" value="LamG"/>
    <property type="match status" value="3"/>
</dbReference>
<proteinExistence type="inferred from homology"/>
<dbReference type="GO" id="GO:0032991">
    <property type="term" value="C:protein-containing complex"/>
    <property type="evidence" value="ECO:0007669"/>
    <property type="project" value="UniProtKB-ARBA"/>
</dbReference>
<feature type="domain" description="EGF-like" evidence="23">
    <location>
        <begin position="2304"/>
        <end position="2341"/>
    </location>
</feature>
<dbReference type="InterPro" id="IPR001660">
    <property type="entry name" value="SAM"/>
</dbReference>
<feature type="disulfide bond" evidence="18">
    <location>
        <begin position="1348"/>
        <end position="1357"/>
    </location>
</feature>
<keyword evidence="16" id="KW-0966">Cell projection</keyword>
<keyword evidence="5 18" id="KW-0245">EGF-like domain</keyword>
<feature type="domain" description="EGF-like" evidence="23">
    <location>
        <begin position="1223"/>
        <end position="1260"/>
    </location>
</feature>
<evidence type="ECO:0000256" key="16">
    <source>
        <dbReference type="ARBA" id="ARBA00023273"/>
    </source>
</evidence>
<dbReference type="Gene3D" id="2.60.120.200">
    <property type="match status" value="3"/>
</dbReference>
<evidence type="ECO:0000256" key="2">
    <source>
        <dbReference type="ARBA" id="ARBA00004247"/>
    </source>
</evidence>
<feature type="disulfide bond" evidence="18">
    <location>
        <begin position="1173"/>
        <end position="1182"/>
    </location>
</feature>
<dbReference type="GO" id="GO:0007163">
    <property type="term" value="P:establishment or maintenance of cell polarity"/>
    <property type="evidence" value="ECO:0007669"/>
    <property type="project" value="UniProtKB-ARBA"/>
</dbReference>
<comment type="cofactor">
    <cofactor evidence="1">
        <name>Mg(2+)</name>
        <dbReference type="ChEBI" id="CHEBI:18420"/>
    </cofactor>
</comment>
<feature type="domain" description="EGF-like" evidence="23">
    <location>
        <begin position="1073"/>
        <end position="1105"/>
    </location>
</feature>
<dbReference type="SMART" id="SM00282">
    <property type="entry name" value="LamG"/>
    <property type="match status" value="3"/>
</dbReference>
<keyword evidence="8" id="KW-0677">Repeat</keyword>
<dbReference type="InterPro" id="IPR013032">
    <property type="entry name" value="EGF-like_CS"/>
</dbReference>
<dbReference type="Pfam" id="PF02210">
    <property type="entry name" value="Laminin_G_2"/>
    <property type="match status" value="2"/>
</dbReference>
<evidence type="ECO:0000256" key="10">
    <source>
        <dbReference type="ARBA" id="ARBA00022840"/>
    </source>
</evidence>
<evidence type="ECO:0000256" key="7">
    <source>
        <dbReference type="ARBA" id="ARBA00022729"/>
    </source>
</evidence>
<dbReference type="Pfam" id="PF00069">
    <property type="entry name" value="Pkinase"/>
    <property type="match status" value="1"/>
</dbReference>
<dbReference type="InterPro" id="IPR043969">
    <property type="entry name" value="MAP3K_PH"/>
</dbReference>
<dbReference type="Gene3D" id="1.10.510.10">
    <property type="entry name" value="Transferase(Phosphotransferase) domain 1"/>
    <property type="match status" value="1"/>
</dbReference>
<dbReference type="Proteomes" id="UP000014500">
    <property type="component" value="Unassembled WGS sequence"/>
</dbReference>
<feature type="domain" description="EGF-like" evidence="23">
    <location>
        <begin position="2262"/>
        <end position="2302"/>
    </location>
</feature>
<keyword evidence="13 20" id="KW-0472">Membrane</keyword>
<sequence>MICLCGRIYKDKFVESGHTDKESLEKAIHWYRKGFEVQPNEYAGINLATLLVVSGKEFARSPELQHIGMVLNNLIGRKGSLSSLQDYWDVATFFEISVLAEDYGKAIQAAECMFKLKPPIWYLTSTIGNIRLITMFPKKNDDSETNPEEKMFSFWMDYFVEATKSAAWDIIRFPVLVFEPTKVYMPTYVTVHTGAEEKSLDINNICLDELKNKCRQVHKWHFNASMIKSVSLYKRDERCLCLYVHQNSDDFQMFFPSKMYRQRFYDLVLEITADQEGMVTDLGSSLSSEPIHYEYDLDDQLKRVMLGKGTYGVVYAARDLDTQVRIAIKEVPEKNLGDVQPLHEEIKLHSQLRHRNIVQYLGSVSDNGFFKIFMEQVPGGSLSALLRSKWGPLKEGTIAYYTKQILEGLKYLHNQKIVHRDIKGDNVLVNTYSGVVKISDFGTSKRLAGICPCTETFTGTLQYMAPEVIDKGQRGYGAPADIWSLGCTAVEMASGKPPFIELGSAQAAMFKVGMYKIHPEIPESMSDKATQFILKCFEPNPDERSGAAELLDDVFLQEFVRKKKSSRSNAIPDFHRSISVPAERISSLEKHERYGHLSSFTDEHKSEDGIFVRRFSSGVTSPLVEDQEQDCFYLLKMDSQRRDTLVRIISADEEKICDIWLSNLQQQMDSSILTKNHLLVLMEGLRDYIPEQNKMPIQKALARLREEMESENTMNQIQLGLCLFQDAVNFVLRQHNIKPHWMFALDNLVRSAVHAAITVLSPGANLAGREHRGIIGVEDEGSASAASTINSVKSQTNLGNEFRNSKLVQDLLETNESLKLENIRLLQEMVDVQKSYHDLLKQSLTEKKCQVNLLSTKLQNGRTRLDSALFLSNESIASPVEISELLQINNFIATALQEVDSSLIQWLENLQLDQDSITKFVNEGFLLEDVLAVMSRDDLRHLGLRGGVELRVWRALIKIRCVDGCGSNPCPMGSTCIPKEKSSFSCACPNGLTHPLCRRECESQPCLHNATCIVGVNGFECNCPLGFSGRSCEMFTGYCAPNPCLHSGKCEERENSYECYCPSGFGGQNCNERVNPCDALTCHNGGTCENEKCKCTPGFSGDHCEDRHHNTECEPSFNCGNGICRMINGSAQCFCLPGYSGTYCSMNVNECLSTPCLNNGSCRDMVNGYYCHCSPGYSGTNCEIDIDECETKPCYNYATCVDGINLYTCNCVAGFTGTNCEVDIDECESQPCLNEGQCIDHVNVFTCNCTDTGFSGLLCENNIDDCLEASCVSNSTCTDLVKDFQCNCFAGYTGKHCEIDIDECAVHPCENEGLCLERSNDSMYGSNYLGLFPGSFSYENASGYLCHCVPGFRGENCSENINECESNPCINGECIDGINSFTCSCLRGFEGLNCELEIDECERFQPCFNASACLNTIGDYICDCPDDYGGKNCSVMLTACLNNLCENNSTCHQFLIGEHEQAYNCSCLNGFYGRHCQDITTMSLNGSRAVTIAVEKKFDEHELRFRFRTTLPDGVLFIAQKEDIFYSLMLEKTTLVLTFSSTNTKEYRFGEKLNNAQWNSVVLRLGSENVSVVLHGHLQSYGEIINLTRPTAWSFSELAMGGAPETALVNPKLFVGCLEDVIINEELLAPSSHVNVVEGCPRKEQCLTDTCSQHGSCTDLWDRFQCDCHRPFFGPSCNYNYTPGTFGYENTTSLVTVVFPASIEQELKSNIKISMFVRTREETGLIFYLGSSDPVEDDSFVALDMAFGLPRLFIKNDFEQYTYVLLKKSLNNGDNHLLEIVITRYMQFGIVAGNVLFSINNTVALNVTVKLPIEFKNEYLFLGSLPAKLSRMKRQDAYYDFVNSDGTGDKMGTHGYETLTPFTVGNDNEGVSVNRGGGGATTNGRPFTSLFPDLTPKQSSTVDPHELGILNLTRVRLKAVLQDVRVNDKMVMFFRNEVEDPMLPIIDSVTVDSVKKGIQSDDVCKVNPCISNATFDGRTSFISYTSHSIGRINSISFTYRSQRPGLILFARNSSTEFSLILKQKNFQLIQETDGVLVFSFNLSVVQNLTDGEWHTVKFEFDETKFGLQVDESNAVNKTVENNLSDVLAGEIHIGGNPASTTNRFSGCLKEARIQNVLLPFFHDTELKNNTSKQRFSVNHINLVSNTECILCFEDLCQHNGNCSDPYEHFDCSCYGYRGQYCEHDINECEDGIVDCQNGSCNNYPGGFACICILGYEGKFCDTDLDECEQNPCQNGGSCSNTIGSYKCLCTSNYTGANCEELVLVTCDHSPCQNGGTCHSSDDDPKYKFNCSCTNGYKGRNCSEERDFCEIGICNDGVCINDPKHATVKCVCNDGFRGERCEHNINDCEGQQCENGGTCIDGINVYTCLCIDGFKGSNCEEDIDECELKFDMCENGGKCENIPGSFNCTCEEPFFGKTCALEDPCLTADNFYCANEGVCRNDEINSTGLLYYCLCSKPYEGIHCQNKITEAAIDPNSLAIILGPVIGCVLIIIAVAVTVFFMMARKKRATRGTYSPSRQEMFGSRVELGHVMKPPPEERLI</sequence>
<feature type="disulfide bond" evidence="18">
    <location>
        <begin position="2249"/>
        <end position="2258"/>
    </location>
</feature>
<feature type="domain" description="EGF-like" evidence="23">
    <location>
        <begin position="2184"/>
        <end position="2221"/>
    </location>
</feature>
<dbReference type="SMART" id="SM00181">
    <property type="entry name" value="EGF"/>
    <property type="match status" value="22"/>
</dbReference>
<evidence type="ECO:0000256" key="5">
    <source>
        <dbReference type="ARBA" id="ARBA00022536"/>
    </source>
</evidence>
<evidence type="ECO:0000313" key="25">
    <source>
        <dbReference type="EnsemblMetazoa" id="SMAR011882-PA"/>
    </source>
</evidence>
<keyword evidence="6 20" id="KW-0812">Transmembrane</keyword>
<feature type="domain" description="EGF-like" evidence="23">
    <location>
        <begin position="1109"/>
        <end position="1145"/>
    </location>
</feature>
<dbReference type="GO" id="GO:0042995">
    <property type="term" value="C:cell projection"/>
    <property type="evidence" value="ECO:0007669"/>
    <property type="project" value="UniProtKB-SubCell"/>
</dbReference>
<dbReference type="SUPFAM" id="SSF56112">
    <property type="entry name" value="Protein kinase-like (PK-like)"/>
    <property type="match status" value="1"/>
</dbReference>
<dbReference type="EMBL" id="JH432107">
    <property type="status" value="NOT_ANNOTATED_CDS"/>
    <property type="molecule type" value="Genomic_DNA"/>
</dbReference>
<evidence type="ECO:0000256" key="17">
    <source>
        <dbReference type="ARBA" id="ARBA00060989"/>
    </source>
</evidence>
<dbReference type="FunFam" id="2.10.25.10:FF:000006">
    <property type="entry name" value="Versican core protein-like isoform 1"/>
    <property type="match status" value="1"/>
</dbReference>
<keyword evidence="12 20" id="KW-1133">Transmembrane helix</keyword>
<feature type="disulfide bond" evidence="18">
    <location>
        <begin position="1211"/>
        <end position="1220"/>
    </location>
</feature>
<evidence type="ECO:0000259" key="23">
    <source>
        <dbReference type="PROSITE" id="PS50026"/>
    </source>
</evidence>
<dbReference type="CDD" id="cd06624">
    <property type="entry name" value="STKc_ASK"/>
    <property type="match status" value="1"/>
</dbReference>
<dbReference type="PROSITE" id="PS50026">
    <property type="entry name" value="EGF_3"/>
    <property type="match status" value="20"/>
</dbReference>
<dbReference type="FunFam" id="1.10.510.10:FF:000054">
    <property type="entry name" value="Mitogen-activated protein kinase kinase kinase 5"/>
    <property type="match status" value="1"/>
</dbReference>
<evidence type="ECO:0000256" key="12">
    <source>
        <dbReference type="ARBA" id="ARBA00022989"/>
    </source>
</evidence>
<dbReference type="InterPro" id="IPR046873">
    <property type="entry name" value="HisK-N-like"/>
</dbReference>
<keyword evidence="9 19" id="KW-0547">Nucleotide-binding</keyword>
<keyword evidence="7" id="KW-0732">Signal</keyword>
<keyword evidence="10 19" id="KW-0067">ATP-binding</keyword>
<evidence type="ECO:0000256" key="11">
    <source>
        <dbReference type="ARBA" id="ARBA00022842"/>
    </source>
</evidence>
<evidence type="ECO:0000256" key="14">
    <source>
        <dbReference type="ARBA" id="ARBA00023157"/>
    </source>
</evidence>
<dbReference type="PROSITE" id="PS50011">
    <property type="entry name" value="PROTEIN_KINASE_DOM"/>
    <property type="match status" value="1"/>
</dbReference>
<keyword evidence="11" id="KW-0460">Magnesium</keyword>
<feature type="disulfide bond" evidence="18">
    <location>
        <begin position="1288"/>
        <end position="1297"/>
    </location>
</feature>
<dbReference type="InterPro" id="IPR049883">
    <property type="entry name" value="NOTCH1_EGF-like"/>
</dbReference>
<dbReference type="InterPro" id="IPR011009">
    <property type="entry name" value="Kinase-like_dom_sf"/>
</dbReference>
<dbReference type="GO" id="GO:0005911">
    <property type="term" value="C:cell-cell junction"/>
    <property type="evidence" value="ECO:0007669"/>
    <property type="project" value="UniProtKB-ARBA"/>
</dbReference>
<feature type="domain" description="EGF-like" evidence="23">
    <location>
        <begin position="1185"/>
        <end position="1221"/>
    </location>
</feature>
<dbReference type="SUPFAM" id="SSF57196">
    <property type="entry name" value="EGF/Laminin"/>
    <property type="match status" value="12"/>
</dbReference>
<feature type="domain" description="Protein kinase" evidence="21">
    <location>
        <begin position="300"/>
        <end position="556"/>
    </location>
</feature>
<dbReference type="Pfam" id="PF19039">
    <property type="entry name" value="ASK_PH"/>
    <property type="match status" value="1"/>
</dbReference>
<organism evidence="25 26">
    <name type="scientific">Strigamia maritima</name>
    <name type="common">European centipede</name>
    <name type="synonym">Geophilus maritimus</name>
    <dbReference type="NCBI Taxonomy" id="126957"/>
    <lineage>
        <taxon>Eukaryota</taxon>
        <taxon>Metazoa</taxon>
        <taxon>Ecdysozoa</taxon>
        <taxon>Arthropoda</taxon>
        <taxon>Myriapoda</taxon>
        <taxon>Chilopoda</taxon>
        <taxon>Pleurostigmophora</taxon>
        <taxon>Geophilomorpha</taxon>
        <taxon>Linotaeniidae</taxon>
        <taxon>Strigamia</taxon>
    </lineage>
</organism>
<dbReference type="PRINTS" id="PR01983">
    <property type="entry name" value="NOTCH"/>
</dbReference>
<feature type="disulfide bond" evidence="18">
    <location>
        <begin position="1424"/>
        <end position="1433"/>
    </location>
</feature>
<feature type="disulfide bond" evidence="18">
    <location>
        <begin position="1061"/>
        <end position="1070"/>
    </location>
</feature>
<dbReference type="Pfam" id="PF00008">
    <property type="entry name" value="EGF"/>
    <property type="match status" value="4"/>
</dbReference>
<feature type="domain" description="EGF-like" evidence="23">
    <location>
        <begin position="1642"/>
        <end position="1678"/>
    </location>
</feature>
<dbReference type="GO" id="GO:0000165">
    <property type="term" value="P:MAPK cascade"/>
    <property type="evidence" value="ECO:0007669"/>
    <property type="project" value="InterPro"/>
</dbReference>
<evidence type="ECO:0000259" key="22">
    <source>
        <dbReference type="PROSITE" id="PS50025"/>
    </source>
</evidence>
<dbReference type="GO" id="GO:0048513">
    <property type="term" value="P:animal organ development"/>
    <property type="evidence" value="ECO:0007669"/>
    <property type="project" value="UniProtKB-ARBA"/>
</dbReference>
<comment type="similarity">
    <text evidence="17">Belongs to the Crumbs protein family.</text>
</comment>
<dbReference type="PROSITE" id="PS01186">
    <property type="entry name" value="EGF_2"/>
    <property type="match status" value="17"/>
</dbReference>
<dbReference type="PROSITE" id="PS00108">
    <property type="entry name" value="PROTEIN_KINASE_ST"/>
    <property type="match status" value="1"/>
</dbReference>
<evidence type="ECO:0000256" key="8">
    <source>
        <dbReference type="ARBA" id="ARBA00022737"/>
    </source>
</evidence>
<dbReference type="PROSITE" id="PS00010">
    <property type="entry name" value="ASX_HYDROXYL"/>
    <property type="match status" value="12"/>
</dbReference>
<feature type="disulfide bond" evidence="18">
    <location>
        <begin position="1095"/>
        <end position="1104"/>
    </location>
</feature>
<dbReference type="SUPFAM" id="SSF57184">
    <property type="entry name" value="Growth factor receptor domain"/>
    <property type="match status" value="1"/>
</dbReference>
<dbReference type="Pfam" id="PF12661">
    <property type="entry name" value="hEGF"/>
    <property type="match status" value="4"/>
</dbReference>
<evidence type="ECO:0000256" key="19">
    <source>
        <dbReference type="PROSITE-ProRule" id="PRU10141"/>
    </source>
</evidence>
<dbReference type="InterPro" id="IPR001791">
    <property type="entry name" value="Laminin_G"/>
</dbReference>
<evidence type="ECO:0000256" key="4">
    <source>
        <dbReference type="ARBA" id="ARBA00022475"/>
    </source>
</evidence>
<feature type="domain" description="EGF-like" evidence="23">
    <location>
        <begin position="1436"/>
        <end position="1477"/>
    </location>
</feature>
<dbReference type="FunFam" id="2.10.25.10:FF:000208">
    <property type="entry name" value="Crumbs 2, cell polarity complex component"/>
    <property type="match status" value="1"/>
</dbReference>
<dbReference type="CDD" id="cd00054">
    <property type="entry name" value="EGF_CA"/>
    <property type="match status" value="15"/>
</dbReference>
<feature type="disulfide bond" evidence="18">
    <location>
        <begin position="2454"/>
        <end position="2463"/>
    </location>
</feature>
<dbReference type="Gene3D" id="2.10.25.10">
    <property type="entry name" value="Laminin"/>
    <property type="match status" value="20"/>
</dbReference>
<dbReference type="GO" id="GO:0004672">
    <property type="term" value="F:protein kinase activity"/>
    <property type="evidence" value="ECO:0007669"/>
    <property type="project" value="InterPro"/>
</dbReference>